<feature type="domain" description="Sterol regulatory element-binding protein 1 C-terminal" evidence="1">
    <location>
        <begin position="178"/>
        <end position="356"/>
    </location>
</feature>
<keyword evidence="3" id="KW-1185">Reference proteome</keyword>
<dbReference type="Proteomes" id="UP000322873">
    <property type="component" value="Unassembled WGS sequence"/>
</dbReference>
<dbReference type="GO" id="GO:0032933">
    <property type="term" value="P:SREBP signaling pathway"/>
    <property type="evidence" value="ECO:0007669"/>
    <property type="project" value="InterPro"/>
</dbReference>
<evidence type="ECO:0000313" key="2">
    <source>
        <dbReference type="EMBL" id="KAA8576812.1"/>
    </source>
</evidence>
<dbReference type="Pfam" id="PF09427">
    <property type="entry name" value="DUF2014"/>
    <property type="match status" value="2"/>
</dbReference>
<reference evidence="2 3" key="1">
    <citation type="submission" date="2019-06" db="EMBL/GenBank/DDBJ databases">
        <title>Genome Sequence of the Brown Rot Fungal Pathogen Monilinia fructicola.</title>
        <authorList>
            <person name="De Miccolis Angelini R.M."/>
            <person name="Landi L."/>
            <person name="Abate D."/>
            <person name="Pollastro S."/>
            <person name="Romanazzi G."/>
            <person name="Faretra F."/>
        </authorList>
    </citation>
    <scope>NUCLEOTIDE SEQUENCE [LARGE SCALE GENOMIC DNA]</scope>
    <source>
        <strain evidence="2 3">Mfrc123</strain>
    </source>
</reference>
<accession>A0A5M9K9N8</accession>
<dbReference type="InterPro" id="IPR052099">
    <property type="entry name" value="Regulatory_TF_Diverse"/>
</dbReference>
<feature type="domain" description="Sterol regulatory element-binding protein 1 C-terminal" evidence="1">
    <location>
        <begin position="521"/>
        <end position="591"/>
    </location>
</feature>
<evidence type="ECO:0000313" key="3">
    <source>
        <dbReference type="Proteomes" id="UP000322873"/>
    </source>
</evidence>
<dbReference type="PANTHER" id="PTHR47336:SF2">
    <property type="entry name" value="TRANSCRIPTION FACTOR HMS1-RELATED"/>
    <property type="match status" value="1"/>
</dbReference>
<protein>
    <recommendedName>
        <fullName evidence="1">Sterol regulatory element-binding protein 1 C-terminal domain-containing protein</fullName>
    </recommendedName>
</protein>
<sequence>MGFGPIQQPINPYQYAQDFSTPGPSPSSDQGMIPVPDDMRRLHGQMNQEAFAVPTQYLNQNRQPIGPNAWNGGYFGKLMVGSLAGLMIMQGFSEAEQESDTPGARGLMALPTQFLRTRESRCSFSIGVNFRGYHLSARQTVHYLQCSLSLGLLLYIFLPSLFRPKPNAKDSKSANLAAAPSLASSIQVRRQAWLTAIQTVWVPRHNFFLEAVALCMKVGKYTCRNVVGPSLYSFLTGATEEQEVARIKAWSIALDAQLTGGDVEVSKSRLTLTLLASGTLPDTPARLMLKHYISVFCFRNLAQEMARWKWNEAKQMQQILSQSKEQHDELPEYLATLLEQKCDDVLVDAVVQRVLTILPGIYQPPTTPMSTVVWTVWWMTLPFVAPLMRLQPGGRVLLFTKLWPKVSRQRMVIWKAIRALLKKSRLPFKSTSWIRSPNTRSSSSCRSRQGKTWTKYCHRSQGSWCWTTKDAAASNVNIKTSISNLPDIQSSVHCAMALAYLERFPMPAHPANAVRIIDSILLEKMHEHTSISSTCALSLEKFAGNLRLWIGGSNGDKSGLDTELKNEMVNKFMAILAEVVGMENDAGYGSMSDDDDDSEGC</sequence>
<dbReference type="AlphaFoldDB" id="A0A5M9K9N8"/>
<dbReference type="InterPro" id="IPR019006">
    <property type="entry name" value="Sre1_C"/>
</dbReference>
<dbReference type="PANTHER" id="PTHR47336">
    <property type="entry name" value="TRANSCRIPTION FACTOR HMS1-RELATED"/>
    <property type="match status" value="1"/>
</dbReference>
<dbReference type="VEuPathDB" id="FungiDB:MFRU_014g00900"/>
<comment type="caution">
    <text evidence="2">The sequence shown here is derived from an EMBL/GenBank/DDBJ whole genome shotgun (WGS) entry which is preliminary data.</text>
</comment>
<gene>
    <name evidence="2" type="ORF">EYC84_006865</name>
</gene>
<dbReference type="EMBL" id="VICG01000001">
    <property type="protein sequence ID" value="KAA8576812.1"/>
    <property type="molecule type" value="Genomic_DNA"/>
</dbReference>
<organism evidence="2 3">
    <name type="scientific">Monilinia fructicola</name>
    <name type="common">Brown rot fungus</name>
    <name type="synonym">Ciboria fructicola</name>
    <dbReference type="NCBI Taxonomy" id="38448"/>
    <lineage>
        <taxon>Eukaryota</taxon>
        <taxon>Fungi</taxon>
        <taxon>Dikarya</taxon>
        <taxon>Ascomycota</taxon>
        <taxon>Pezizomycotina</taxon>
        <taxon>Leotiomycetes</taxon>
        <taxon>Helotiales</taxon>
        <taxon>Sclerotiniaceae</taxon>
        <taxon>Monilinia</taxon>
    </lineage>
</organism>
<evidence type="ECO:0000259" key="1">
    <source>
        <dbReference type="Pfam" id="PF09427"/>
    </source>
</evidence>
<dbReference type="GO" id="GO:0045944">
    <property type="term" value="P:positive regulation of transcription by RNA polymerase II"/>
    <property type="evidence" value="ECO:0007669"/>
    <property type="project" value="InterPro"/>
</dbReference>
<name>A0A5M9K9N8_MONFR</name>
<proteinExistence type="predicted"/>